<dbReference type="KEGG" id="gog:C1280_11065"/>
<protein>
    <submittedName>
        <fullName evidence="2">Uncharacterized protein</fullName>
    </submittedName>
</protein>
<gene>
    <name evidence="2" type="ORF">C1280_11065</name>
</gene>
<name>A0A2Z3GUT3_9BACT</name>
<keyword evidence="3" id="KW-1185">Reference proteome</keyword>
<dbReference type="RefSeq" id="WP_010053624.1">
    <property type="nucleotide sequence ID" value="NZ_CP025958.1"/>
</dbReference>
<proteinExistence type="predicted"/>
<dbReference type="EMBL" id="CP025958">
    <property type="protein sequence ID" value="AWM37503.1"/>
    <property type="molecule type" value="Genomic_DNA"/>
</dbReference>
<dbReference type="OrthoDB" id="290638at2"/>
<evidence type="ECO:0000313" key="2">
    <source>
        <dbReference type="EMBL" id="AWM37503.1"/>
    </source>
</evidence>
<evidence type="ECO:0000256" key="1">
    <source>
        <dbReference type="SAM" id="MobiDB-lite"/>
    </source>
</evidence>
<feature type="region of interest" description="Disordered" evidence="1">
    <location>
        <begin position="1"/>
        <end position="33"/>
    </location>
</feature>
<organism evidence="2 3">
    <name type="scientific">Gemmata obscuriglobus</name>
    <dbReference type="NCBI Taxonomy" id="114"/>
    <lineage>
        <taxon>Bacteria</taxon>
        <taxon>Pseudomonadati</taxon>
        <taxon>Planctomycetota</taxon>
        <taxon>Planctomycetia</taxon>
        <taxon>Gemmatales</taxon>
        <taxon>Gemmataceae</taxon>
        <taxon>Gemmata</taxon>
    </lineage>
</organism>
<reference evidence="2 3" key="1">
    <citation type="submission" date="2018-01" db="EMBL/GenBank/DDBJ databases">
        <title>G. obscuriglobus.</title>
        <authorList>
            <person name="Franke J."/>
            <person name="Blomberg W."/>
            <person name="Selmecki A."/>
        </authorList>
    </citation>
    <scope>NUCLEOTIDE SEQUENCE [LARGE SCALE GENOMIC DNA]</scope>
    <source>
        <strain evidence="2 3">DSM 5831</strain>
    </source>
</reference>
<evidence type="ECO:0000313" key="3">
    <source>
        <dbReference type="Proteomes" id="UP000245802"/>
    </source>
</evidence>
<dbReference type="Proteomes" id="UP000245802">
    <property type="component" value="Chromosome"/>
</dbReference>
<feature type="compositionally biased region" description="Acidic residues" evidence="1">
    <location>
        <begin position="12"/>
        <end position="26"/>
    </location>
</feature>
<sequence>MPRTKTKKPRIEEDEEEAALPEESLEPIEPLDAPVAAPVRRADNGMILDLEGHGGAVASALIVNGMRAYLSVVNKGVNLVAANRAHTQFVPVKIAACVQGLDIKRDELKSLADVNAVVAFLLENGEEQTSYYFPVPEYLARAEDRGEGGLRVPLEADANWLNAHEGHAGVRRAFAKLIG</sequence>
<accession>A0A2Z3GUT3</accession>
<dbReference type="AlphaFoldDB" id="A0A2Z3GUT3"/>